<dbReference type="STRING" id="1442368.A0A0D2HGR6"/>
<dbReference type="HOGENOM" id="CLU_072993_3_0_1"/>
<dbReference type="RefSeq" id="XP_013287427.1">
    <property type="nucleotide sequence ID" value="XM_013431973.1"/>
</dbReference>
<keyword evidence="4" id="KW-1185">Reference proteome</keyword>
<dbReference type="Pfam" id="PF02311">
    <property type="entry name" value="AraC_binding"/>
    <property type="match status" value="1"/>
</dbReference>
<gene>
    <name evidence="3" type="ORF">Z517_02865</name>
</gene>
<dbReference type="InterPro" id="IPR014710">
    <property type="entry name" value="RmlC-like_jellyroll"/>
</dbReference>
<dbReference type="InterPro" id="IPR003313">
    <property type="entry name" value="AraC-bd"/>
</dbReference>
<dbReference type="GeneID" id="25302355"/>
<keyword evidence="1" id="KW-0238">DNA-binding</keyword>
<proteinExistence type="predicted"/>
<feature type="domain" description="AraC-type arabinose-binding/dimerisation" evidence="2">
    <location>
        <begin position="68"/>
        <end position="118"/>
    </location>
</feature>
<dbReference type="OrthoDB" id="2096797at2759"/>
<dbReference type="AlphaFoldDB" id="A0A0D2HGR6"/>
<name>A0A0D2HGR6_9EURO</name>
<dbReference type="SUPFAM" id="SSF51182">
    <property type="entry name" value="RmlC-like cupins"/>
    <property type="match status" value="1"/>
</dbReference>
<dbReference type="PANTHER" id="PTHR43698">
    <property type="entry name" value="RIBD C-TERMINAL DOMAIN CONTAINING PROTEIN"/>
    <property type="match status" value="1"/>
</dbReference>
<dbReference type="CDD" id="cd02233">
    <property type="entry name" value="cupin_HNL-like"/>
    <property type="match status" value="1"/>
</dbReference>
<dbReference type="PANTHER" id="PTHR43698:SF1">
    <property type="entry name" value="BLL4564 PROTEIN"/>
    <property type="match status" value="1"/>
</dbReference>
<dbReference type="EMBL" id="KN846970">
    <property type="protein sequence ID" value="KIW83619.1"/>
    <property type="molecule type" value="Genomic_DNA"/>
</dbReference>
<evidence type="ECO:0000313" key="4">
    <source>
        <dbReference type="Proteomes" id="UP000053029"/>
    </source>
</evidence>
<dbReference type="VEuPathDB" id="FungiDB:Z517_02865"/>
<dbReference type="Proteomes" id="UP000053029">
    <property type="component" value="Unassembled WGS sequence"/>
</dbReference>
<sequence>MSYSDLSIKKQDPNAINPKSIFANNARTGASSTPGKAMGTFTGDVWLDSVLRADNISVANVNFTPCARTNWHRHDGGQLLKITGGSGWICDRGSEPRRITVGDVVWCPPGAIHWHGADDASFMVHEAVSYGKIDWYEPVKDEEYAAKK</sequence>
<evidence type="ECO:0000313" key="3">
    <source>
        <dbReference type="EMBL" id="KIW83619.1"/>
    </source>
</evidence>
<dbReference type="Gene3D" id="2.60.120.10">
    <property type="entry name" value="Jelly Rolls"/>
    <property type="match status" value="1"/>
</dbReference>
<accession>A0A0D2HGR6</accession>
<organism evidence="3 4">
    <name type="scientific">Fonsecaea pedrosoi CBS 271.37</name>
    <dbReference type="NCBI Taxonomy" id="1442368"/>
    <lineage>
        <taxon>Eukaryota</taxon>
        <taxon>Fungi</taxon>
        <taxon>Dikarya</taxon>
        <taxon>Ascomycota</taxon>
        <taxon>Pezizomycotina</taxon>
        <taxon>Eurotiomycetes</taxon>
        <taxon>Chaetothyriomycetidae</taxon>
        <taxon>Chaetothyriales</taxon>
        <taxon>Herpotrichiellaceae</taxon>
        <taxon>Fonsecaea</taxon>
    </lineage>
</organism>
<dbReference type="InterPro" id="IPR047263">
    <property type="entry name" value="HNL-like_cupin"/>
</dbReference>
<evidence type="ECO:0000259" key="2">
    <source>
        <dbReference type="Pfam" id="PF02311"/>
    </source>
</evidence>
<reference evidence="3 4" key="1">
    <citation type="submission" date="2015-01" db="EMBL/GenBank/DDBJ databases">
        <title>The Genome Sequence of Fonsecaea pedrosoi CBS 271.37.</title>
        <authorList>
            <consortium name="The Broad Institute Genomics Platform"/>
            <person name="Cuomo C."/>
            <person name="de Hoog S."/>
            <person name="Gorbushina A."/>
            <person name="Stielow B."/>
            <person name="Teixiera M."/>
            <person name="Abouelleil A."/>
            <person name="Chapman S.B."/>
            <person name="Priest M."/>
            <person name="Young S.K."/>
            <person name="Wortman J."/>
            <person name="Nusbaum C."/>
            <person name="Birren B."/>
        </authorList>
    </citation>
    <scope>NUCLEOTIDE SEQUENCE [LARGE SCALE GENOMIC DNA]</scope>
    <source>
        <strain evidence="3 4">CBS 271.37</strain>
    </source>
</reference>
<dbReference type="GO" id="GO:0003677">
    <property type="term" value="F:DNA binding"/>
    <property type="evidence" value="ECO:0007669"/>
    <property type="project" value="UniProtKB-KW"/>
</dbReference>
<evidence type="ECO:0000256" key="1">
    <source>
        <dbReference type="ARBA" id="ARBA00023125"/>
    </source>
</evidence>
<protein>
    <recommendedName>
        <fullName evidence="2">AraC-type arabinose-binding/dimerisation domain-containing protein</fullName>
    </recommendedName>
</protein>
<dbReference type="GO" id="GO:0006355">
    <property type="term" value="P:regulation of DNA-templated transcription"/>
    <property type="evidence" value="ECO:0007669"/>
    <property type="project" value="InterPro"/>
</dbReference>
<dbReference type="InterPro" id="IPR011051">
    <property type="entry name" value="RmlC_Cupin_sf"/>
</dbReference>